<feature type="region of interest" description="Disordered" evidence="1">
    <location>
        <begin position="38"/>
        <end position="67"/>
    </location>
</feature>
<comment type="caution">
    <text evidence="2">The sequence shown here is derived from an EMBL/GenBank/DDBJ whole genome shotgun (WGS) entry which is preliminary data.</text>
</comment>
<evidence type="ECO:0000313" key="3">
    <source>
        <dbReference type="Proteomes" id="UP000177704"/>
    </source>
</evidence>
<evidence type="ECO:0000313" key="2">
    <source>
        <dbReference type="EMBL" id="OGL85587.1"/>
    </source>
</evidence>
<proteinExistence type="predicted"/>
<name>A0A1F7V6A0_9BACT</name>
<dbReference type="AlphaFoldDB" id="A0A1F7V6A0"/>
<organism evidence="2 3">
    <name type="scientific">Candidatus Uhrbacteria bacterium RIFCSPLOWO2_01_FULL_55_36</name>
    <dbReference type="NCBI Taxonomy" id="1802404"/>
    <lineage>
        <taxon>Bacteria</taxon>
        <taxon>Candidatus Uhriibacteriota</taxon>
    </lineage>
</organism>
<dbReference type="EMBL" id="MGEM01000006">
    <property type="protein sequence ID" value="OGL85587.1"/>
    <property type="molecule type" value="Genomic_DNA"/>
</dbReference>
<feature type="compositionally biased region" description="Pro residues" evidence="1">
    <location>
        <begin position="42"/>
        <end position="63"/>
    </location>
</feature>
<protein>
    <submittedName>
        <fullName evidence="2">Uncharacterized protein</fullName>
    </submittedName>
</protein>
<sequence>MKRIRLSFTIVSTGIILLLAAAGALIWLAFRAPSAPLSASPDPAPSPPPSARAPLPDATPPPSELRGRRGIIREIAGNRIVVETTDQYATPGERVQALVKPATTFVLISIPRFPGADQEKVIRTPLRFSDLSTGNDLYVISFRDITASSTFSALRIEKIVTP</sequence>
<evidence type="ECO:0000256" key="1">
    <source>
        <dbReference type="SAM" id="MobiDB-lite"/>
    </source>
</evidence>
<dbReference type="Proteomes" id="UP000177704">
    <property type="component" value="Unassembled WGS sequence"/>
</dbReference>
<accession>A0A1F7V6A0</accession>
<gene>
    <name evidence="2" type="ORF">A3B36_02665</name>
</gene>
<reference evidence="2 3" key="1">
    <citation type="journal article" date="2016" name="Nat. Commun.">
        <title>Thousands of microbial genomes shed light on interconnected biogeochemical processes in an aquifer system.</title>
        <authorList>
            <person name="Anantharaman K."/>
            <person name="Brown C.T."/>
            <person name="Hug L.A."/>
            <person name="Sharon I."/>
            <person name="Castelle C.J."/>
            <person name="Probst A.J."/>
            <person name="Thomas B.C."/>
            <person name="Singh A."/>
            <person name="Wilkins M.J."/>
            <person name="Karaoz U."/>
            <person name="Brodie E.L."/>
            <person name="Williams K.H."/>
            <person name="Hubbard S.S."/>
            <person name="Banfield J.F."/>
        </authorList>
    </citation>
    <scope>NUCLEOTIDE SEQUENCE [LARGE SCALE GENOMIC DNA]</scope>
</reference>